<dbReference type="RefSeq" id="WP_346749991.1">
    <property type="nucleotide sequence ID" value="NZ_JAUJEA010000001.1"/>
</dbReference>
<dbReference type="InterPro" id="IPR036514">
    <property type="entry name" value="SGNH_hydro_sf"/>
</dbReference>
<proteinExistence type="predicted"/>
<accession>A0ABT8KGY3</accession>
<evidence type="ECO:0000313" key="2">
    <source>
        <dbReference type="EMBL" id="MDN5199962.1"/>
    </source>
</evidence>
<dbReference type="EMBL" id="JAUJEA010000001">
    <property type="protein sequence ID" value="MDN5199962.1"/>
    <property type="molecule type" value="Genomic_DNA"/>
</dbReference>
<dbReference type="Proteomes" id="UP001172082">
    <property type="component" value="Unassembled WGS sequence"/>
</dbReference>
<name>A0ABT8KGY3_9BACT</name>
<organism evidence="2 3">
    <name type="scientific">Splendidivirga corallicola</name>
    <dbReference type="NCBI Taxonomy" id="3051826"/>
    <lineage>
        <taxon>Bacteria</taxon>
        <taxon>Pseudomonadati</taxon>
        <taxon>Bacteroidota</taxon>
        <taxon>Cytophagia</taxon>
        <taxon>Cytophagales</taxon>
        <taxon>Splendidivirgaceae</taxon>
        <taxon>Splendidivirga</taxon>
    </lineage>
</organism>
<comment type="caution">
    <text evidence="2">The sequence shown here is derived from an EMBL/GenBank/DDBJ whole genome shotgun (WGS) entry which is preliminary data.</text>
</comment>
<dbReference type="InterPro" id="IPR014982">
    <property type="entry name" value="GSCFA"/>
</dbReference>
<keyword evidence="2" id="KW-0378">Hydrolase</keyword>
<dbReference type="SUPFAM" id="SSF52266">
    <property type="entry name" value="SGNH hydrolase"/>
    <property type="match status" value="1"/>
</dbReference>
<dbReference type="GO" id="GO:0016787">
    <property type="term" value="F:hydrolase activity"/>
    <property type="evidence" value="ECO:0007669"/>
    <property type="project" value="UniProtKB-KW"/>
</dbReference>
<evidence type="ECO:0000313" key="3">
    <source>
        <dbReference type="Proteomes" id="UP001172082"/>
    </source>
</evidence>
<keyword evidence="3" id="KW-1185">Reference proteome</keyword>
<protein>
    <submittedName>
        <fullName evidence="2">GSCFA domain-containing protein</fullName>
        <ecNumber evidence="2">3.1.-.-</ecNumber>
    </submittedName>
</protein>
<gene>
    <name evidence="2" type="ORF">QQ008_01285</name>
</gene>
<dbReference type="Gene3D" id="3.40.50.1110">
    <property type="entry name" value="SGNH hydrolase"/>
    <property type="match status" value="1"/>
</dbReference>
<evidence type="ECO:0000259" key="1">
    <source>
        <dbReference type="Pfam" id="PF08885"/>
    </source>
</evidence>
<feature type="domain" description="GSCFA" evidence="1">
    <location>
        <begin position="20"/>
        <end position="256"/>
    </location>
</feature>
<dbReference type="EC" id="3.1.-.-" evidence="2"/>
<sequence>MFRTEVNIAISPSKIDLQDKLLSIGSCFAESIGGRLISNKFKACVNPYGVIFNPVSIFNLLSDTLQCVEPEADSYVKSEGVYFNYNFHSDLSNLDENALKSMIENAQKNTNELLKSSRWLIITLGTAVVYKRVDNGHIVANCHKVPATSFSKCMLEPDEILDSFNHFFSQFQKVNDHCRIILTVSPVRHIKDTLEVNALSKAILRTAAEKIRKGNDKIDYFPAYEMMIDDLRDYRFYKSDMIHPTETAEDYIWEAFGKSYFDTDTQLFLKEWRKIKKALSHRPFHPESDKHQKFLKETIQKLEKLQGKITVDQEIAILNKQLL</sequence>
<reference evidence="2" key="1">
    <citation type="submission" date="2023-06" db="EMBL/GenBank/DDBJ databases">
        <title>Genomic of Parafulvivirga corallium.</title>
        <authorList>
            <person name="Wang G."/>
        </authorList>
    </citation>
    <scope>NUCLEOTIDE SEQUENCE</scope>
    <source>
        <strain evidence="2">BMA10</strain>
    </source>
</reference>
<dbReference type="Pfam" id="PF08885">
    <property type="entry name" value="GSCFA"/>
    <property type="match status" value="1"/>
</dbReference>